<keyword evidence="2" id="KW-1185">Reference proteome</keyword>
<dbReference type="PANTHER" id="PTHR33104">
    <property type="entry name" value="SI:DKEY-29D5.2"/>
    <property type="match status" value="1"/>
</dbReference>
<dbReference type="AlphaFoldDB" id="A0A0C9UES8"/>
<dbReference type="Pfam" id="PF18758">
    <property type="entry name" value="KDZ"/>
    <property type="match status" value="1"/>
</dbReference>
<dbReference type="InterPro" id="IPR040521">
    <property type="entry name" value="KDZ"/>
</dbReference>
<feature type="non-terminal residue" evidence="1">
    <location>
        <position position="1"/>
    </location>
</feature>
<gene>
    <name evidence="1" type="ORF">M422DRAFT_195558</name>
</gene>
<evidence type="ECO:0000313" key="2">
    <source>
        <dbReference type="Proteomes" id="UP000054279"/>
    </source>
</evidence>
<name>A0A0C9UES8_SPHS4</name>
<dbReference type="Proteomes" id="UP000054279">
    <property type="component" value="Unassembled WGS sequence"/>
</dbReference>
<sequence>LELTYDISCKYRINLEKRMTKHFPEVVDVINEMSFYIPDMHIKAHQDSCQKRFRRDFGQFTGKCDGEGTERLWAEMNQWAPSLSEMSFGRHHDIVDDNISDWNLRKVLGMGKFN</sequence>
<reference evidence="1 2" key="1">
    <citation type="submission" date="2014-06" db="EMBL/GenBank/DDBJ databases">
        <title>Evolutionary Origins and Diversification of the Mycorrhizal Mutualists.</title>
        <authorList>
            <consortium name="DOE Joint Genome Institute"/>
            <consortium name="Mycorrhizal Genomics Consortium"/>
            <person name="Kohler A."/>
            <person name="Kuo A."/>
            <person name="Nagy L.G."/>
            <person name="Floudas D."/>
            <person name="Copeland A."/>
            <person name="Barry K.W."/>
            <person name="Cichocki N."/>
            <person name="Veneault-Fourrey C."/>
            <person name="LaButti K."/>
            <person name="Lindquist E.A."/>
            <person name="Lipzen A."/>
            <person name="Lundell T."/>
            <person name="Morin E."/>
            <person name="Murat C."/>
            <person name="Riley R."/>
            <person name="Ohm R."/>
            <person name="Sun H."/>
            <person name="Tunlid A."/>
            <person name="Henrissat B."/>
            <person name="Grigoriev I.V."/>
            <person name="Hibbett D.S."/>
            <person name="Martin F."/>
        </authorList>
    </citation>
    <scope>NUCLEOTIDE SEQUENCE [LARGE SCALE GENOMIC DNA]</scope>
    <source>
        <strain evidence="1 2">SS14</strain>
    </source>
</reference>
<dbReference type="OrthoDB" id="3257768at2759"/>
<proteinExistence type="predicted"/>
<accession>A0A0C9UES8</accession>
<dbReference type="EMBL" id="KN837598">
    <property type="protein sequence ID" value="KIJ23735.1"/>
    <property type="molecule type" value="Genomic_DNA"/>
</dbReference>
<protein>
    <submittedName>
        <fullName evidence="1">Unplaced genomic scaffold SPHSTscaffold_523, whole genome shotgun sequence</fullName>
    </submittedName>
</protein>
<dbReference type="HOGENOM" id="CLU_003703_5_2_1"/>
<evidence type="ECO:0000313" key="1">
    <source>
        <dbReference type="EMBL" id="KIJ23735.1"/>
    </source>
</evidence>
<organism evidence="1 2">
    <name type="scientific">Sphaerobolus stellatus (strain SS14)</name>
    <dbReference type="NCBI Taxonomy" id="990650"/>
    <lineage>
        <taxon>Eukaryota</taxon>
        <taxon>Fungi</taxon>
        <taxon>Dikarya</taxon>
        <taxon>Basidiomycota</taxon>
        <taxon>Agaricomycotina</taxon>
        <taxon>Agaricomycetes</taxon>
        <taxon>Phallomycetidae</taxon>
        <taxon>Geastrales</taxon>
        <taxon>Sphaerobolaceae</taxon>
        <taxon>Sphaerobolus</taxon>
    </lineage>
</organism>
<dbReference type="PANTHER" id="PTHR33104:SF2">
    <property type="entry name" value="CXC3 LIKE CYSTEINE CLUSTER DOMAIN-CONTAINING PROTEIN"/>
    <property type="match status" value="1"/>
</dbReference>